<evidence type="ECO:0000313" key="2">
    <source>
        <dbReference type="Proteomes" id="UP001732700"/>
    </source>
</evidence>
<reference evidence="1" key="2">
    <citation type="submission" date="2025-09" db="UniProtKB">
        <authorList>
            <consortium name="EnsemblPlants"/>
        </authorList>
    </citation>
    <scope>IDENTIFICATION</scope>
</reference>
<organism evidence="1 2">
    <name type="scientific">Avena sativa</name>
    <name type="common">Oat</name>
    <dbReference type="NCBI Taxonomy" id="4498"/>
    <lineage>
        <taxon>Eukaryota</taxon>
        <taxon>Viridiplantae</taxon>
        <taxon>Streptophyta</taxon>
        <taxon>Embryophyta</taxon>
        <taxon>Tracheophyta</taxon>
        <taxon>Spermatophyta</taxon>
        <taxon>Magnoliopsida</taxon>
        <taxon>Liliopsida</taxon>
        <taxon>Poales</taxon>
        <taxon>Poaceae</taxon>
        <taxon>BOP clade</taxon>
        <taxon>Pooideae</taxon>
        <taxon>Poodae</taxon>
        <taxon>Poeae</taxon>
        <taxon>Poeae Chloroplast Group 1 (Aveneae type)</taxon>
        <taxon>Aveninae</taxon>
        <taxon>Avena</taxon>
    </lineage>
</organism>
<protein>
    <submittedName>
        <fullName evidence="1">Uncharacterized protein</fullName>
    </submittedName>
</protein>
<evidence type="ECO:0000313" key="1">
    <source>
        <dbReference type="EnsemblPlants" id="AVESA.00010b.r2.7CG0685460.1.CDS.1"/>
    </source>
</evidence>
<sequence>MMGWEMDAVVDCDDLWALDAYRLLPRLPMDFPVVSIDDPDVACLLVSEHNHLHRDGDKTTWVVMVDTRTKALLRSAAILYSSSSDKYYHAQALLPSQVSSYFNTSPGPGSSNHSAPPASGRRRREDIVDVPPPANCLHSPDEEILAALQKIPGLTRDEMLRSYGVLACDDRRRYRSLVALPVNMRKD</sequence>
<reference evidence="1" key="1">
    <citation type="submission" date="2021-05" db="EMBL/GenBank/DDBJ databases">
        <authorList>
            <person name="Scholz U."/>
            <person name="Mascher M."/>
            <person name="Fiebig A."/>
        </authorList>
    </citation>
    <scope>NUCLEOTIDE SEQUENCE [LARGE SCALE GENOMIC DNA]</scope>
</reference>
<dbReference type="Proteomes" id="UP001732700">
    <property type="component" value="Chromosome 7C"/>
</dbReference>
<accession>A0ACD6A1L3</accession>
<dbReference type="EnsemblPlants" id="AVESA.00010b.r2.7CG0685460.1">
    <property type="protein sequence ID" value="AVESA.00010b.r2.7CG0685460.1.CDS.1"/>
    <property type="gene ID" value="AVESA.00010b.r2.7CG0685460"/>
</dbReference>
<keyword evidence="2" id="KW-1185">Reference proteome</keyword>
<proteinExistence type="predicted"/>
<name>A0ACD6A1L3_AVESA</name>